<feature type="transmembrane region" description="Helical" evidence="7">
    <location>
        <begin position="401"/>
        <end position="422"/>
    </location>
</feature>
<comment type="caution">
    <text evidence="8">The sequence shown here is derived from an EMBL/GenBank/DDBJ whole genome shotgun (WGS) entry which is preliminary data.</text>
</comment>
<keyword evidence="9" id="KW-1185">Reference proteome</keyword>
<evidence type="ECO:0000313" key="9">
    <source>
        <dbReference type="Proteomes" id="UP000325122"/>
    </source>
</evidence>
<proteinExistence type="predicted"/>
<dbReference type="Gene3D" id="1.20.1250.20">
    <property type="entry name" value="MFS general substrate transporter like domains"/>
    <property type="match status" value="1"/>
</dbReference>
<evidence type="ECO:0000256" key="3">
    <source>
        <dbReference type="ARBA" id="ARBA00022475"/>
    </source>
</evidence>
<dbReference type="Proteomes" id="UP000325122">
    <property type="component" value="Unassembled WGS sequence"/>
</dbReference>
<feature type="transmembrane region" description="Helical" evidence="7">
    <location>
        <begin position="229"/>
        <end position="254"/>
    </location>
</feature>
<feature type="transmembrane region" description="Helical" evidence="7">
    <location>
        <begin position="177"/>
        <end position="194"/>
    </location>
</feature>
<organism evidence="8 9">
    <name type="scientific">Alkalicaulis satelles</name>
    <dbReference type="NCBI Taxonomy" id="2609175"/>
    <lineage>
        <taxon>Bacteria</taxon>
        <taxon>Pseudomonadati</taxon>
        <taxon>Pseudomonadota</taxon>
        <taxon>Alphaproteobacteria</taxon>
        <taxon>Maricaulales</taxon>
        <taxon>Maricaulaceae</taxon>
        <taxon>Alkalicaulis</taxon>
    </lineage>
</organism>
<name>A0A5M6ZLX1_9PROT</name>
<feature type="transmembrane region" description="Helical" evidence="7">
    <location>
        <begin position="89"/>
        <end position="105"/>
    </location>
</feature>
<keyword evidence="6 7" id="KW-0472">Membrane</keyword>
<keyword evidence="4 7" id="KW-0812">Transmembrane</keyword>
<evidence type="ECO:0000256" key="6">
    <source>
        <dbReference type="ARBA" id="ARBA00023136"/>
    </source>
</evidence>
<evidence type="ECO:0000256" key="7">
    <source>
        <dbReference type="SAM" id="Phobius"/>
    </source>
</evidence>
<comment type="subcellular location">
    <subcellularLocation>
        <location evidence="1">Cell membrane</location>
        <topology evidence="1">Multi-pass membrane protein</topology>
    </subcellularLocation>
</comment>
<dbReference type="PANTHER" id="PTHR43266:SF2">
    <property type="entry name" value="MAJOR FACILITATOR SUPERFAMILY (MFS) PROFILE DOMAIN-CONTAINING PROTEIN"/>
    <property type="match status" value="1"/>
</dbReference>
<dbReference type="PANTHER" id="PTHR43266">
    <property type="entry name" value="MACROLIDE-EFFLUX PROTEIN"/>
    <property type="match status" value="1"/>
</dbReference>
<feature type="transmembrane region" description="Helical" evidence="7">
    <location>
        <begin position="337"/>
        <end position="355"/>
    </location>
</feature>
<keyword evidence="3" id="KW-1003">Cell membrane</keyword>
<feature type="transmembrane region" description="Helical" evidence="7">
    <location>
        <begin position="56"/>
        <end position="77"/>
    </location>
</feature>
<feature type="transmembrane region" description="Helical" evidence="7">
    <location>
        <begin position="375"/>
        <end position="395"/>
    </location>
</feature>
<protein>
    <submittedName>
        <fullName evidence="8">MFS transporter</fullName>
    </submittedName>
</protein>
<dbReference type="CDD" id="cd06173">
    <property type="entry name" value="MFS_MefA_like"/>
    <property type="match status" value="1"/>
</dbReference>
<feature type="transmembrane region" description="Helical" evidence="7">
    <location>
        <begin position="111"/>
        <end position="128"/>
    </location>
</feature>
<feature type="transmembrane region" description="Helical" evidence="7">
    <location>
        <begin position="149"/>
        <end position="171"/>
    </location>
</feature>
<evidence type="ECO:0000256" key="2">
    <source>
        <dbReference type="ARBA" id="ARBA00022448"/>
    </source>
</evidence>
<dbReference type="Pfam" id="PF05977">
    <property type="entry name" value="MFS_3"/>
    <property type="match status" value="1"/>
</dbReference>
<dbReference type="InterPro" id="IPR010290">
    <property type="entry name" value="TM_effector"/>
</dbReference>
<dbReference type="GO" id="GO:0005886">
    <property type="term" value="C:plasma membrane"/>
    <property type="evidence" value="ECO:0007669"/>
    <property type="project" value="UniProtKB-SubCell"/>
</dbReference>
<keyword evidence="5 7" id="KW-1133">Transmembrane helix</keyword>
<accession>A0A5M6ZLX1</accession>
<dbReference type="SUPFAM" id="SSF103473">
    <property type="entry name" value="MFS general substrate transporter"/>
    <property type="match status" value="1"/>
</dbReference>
<dbReference type="EMBL" id="VWOJ01000001">
    <property type="protein sequence ID" value="KAA5804734.1"/>
    <property type="molecule type" value="Genomic_DNA"/>
</dbReference>
<sequence>MTPIAVFALLGQRRYWPIWAGQTLGAFNDNLFRYALVTMAAYQGLTILGLPPGEMAPIAATAFTLPLFLFSAVAGQVADKFDRIKIMRIAKFCEIFLMALAGAGFLLGEAWILLTVLFLMGVQTAFFVPARTAAMPNVLDRTELVGGNALLSGAINVMILAGAIGGTLLVGEVWGPGAIGAILIGCAVLGWLAMRQGVPAPASNPDMKISPDIFSQTVRMLNFGFRDKLVIGPLLGVAWFWLLAASVITVLPVLTESVLGGAPSVVALFQLLFTLGAAAGAVLCAVLSRGGEARWLSIAGAAGLVIFPLDLALQALGRTPGPELVEAAAFIEDPENRRFLFGLVLSAISGGLFLVPRQAMIQGRALPERRGRVMAASGILNGASATIGQLMLLALSRLGALLPSIFILIAIGSAIIVLTDVLRPREDPPAGEG</sequence>
<evidence type="ECO:0000313" key="8">
    <source>
        <dbReference type="EMBL" id="KAA5804734.1"/>
    </source>
</evidence>
<keyword evidence="2" id="KW-0813">Transport</keyword>
<feature type="transmembrane region" description="Helical" evidence="7">
    <location>
        <begin position="31"/>
        <end position="50"/>
    </location>
</feature>
<dbReference type="InterPro" id="IPR036259">
    <property type="entry name" value="MFS_trans_sf"/>
</dbReference>
<evidence type="ECO:0000256" key="4">
    <source>
        <dbReference type="ARBA" id="ARBA00022692"/>
    </source>
</evidence>
<feature type="transmembrane region" description="Helical" evidence="7">
    <location>
        <begin position="266"/>
        <end position="288"/>
    </location>
</feature>
<evidence type="ECO:0000256" key="1">
    <source>
        <dbReference type="ARBA" id="ARBA00004651"/>
    </source>
</evidence>
<feature type="transmembrane region" description="Helical" evidence="7">
    <location>
        <begin position="295"/>
        <end position="317"/>
    </location>
</feature>
<dbReference type="AlphaFoldDB" id="A0A5M6ZLX1"/>
<reference evidence="8 9" key="1">
    <citation type="submission" date="2019-09" db="EMBL/GenBank/DDBJ databases">
        <authorList>
            <person name="Kevbrin V."/>
            <person name="Grouzdev D.S."/>
        </authorList>
    </citation>
    <scope>NUCLEOTIDE SEQUENCE [LARGE SCALE GENOMIC DNA]</scope>
    <source>
        <strain evidence="8 9">G-192</strain>
    </source>
</reference>
<dbReference type="RefSeq" id="WP_150021765.1">
    <property type="nucleotide sequence ID" value="NZ_VWOJ01000001.1"/>
</dbReference>
<gene>
    <name evidence="8" type="ORF">F1654_01655</name>
</gene>
<evidence type="ECO:0000256" key="5">
    <source>
        <dbReference type="ARBA" id="ARBA00022989"/>
    </source>
</evidence>